<dbReference type="InterPro" id="IPR039697">
    <property type="entry name" value="Alcohol_dehydrogenase_Fe"/>
</dbReference>
<dbReference type="Gene3D" id="1.20.1090.10">
    <property type="entry name" value="Dehydroquinate synthase-like - alpha domain"/>
    <property type="match status" value="1"/>
</dbReference>
<gene>
    <name evidence="5" type="ORF">FRC53_02385</name>
</gene>
<keyword evidence="2" id="KW-0560">Oxidoreductase</keyword>
<dbReference type="EMBL" id="VOGB01000004">
    <property type="protein sequence ID" value="MQM72281.1"/>
    <property type="molecule type" value="Genomic_DNA"/>
</dbReference>
<evidence type="ECO:0000256" key="2">
    <source>
        <dbReference type="ARBA" id="ARBA00023002"/>
    </source>
</evidence>
<dbReference type="GO" id="GO:0004022">
    <property type="term" value="F:alcohol dehydrogenase (NAD+) activity"/>
    <property type="evidence" value="ECO:0007669"/>
    <property type="project" value="UniProtKB-ARBA"/>
</dbReference>
<keyword evidence="6" id="KW-1185">Reference proteome</keyword>
<comment type="similarity">
    <text evidence="1">Belongs to the iron-containing alcohol dehydrogenase family.</text>
</comment>
<name>A0A6L5GPT8_9FIRM</name>
<evidence type="ECO:0000259" key="3">
    <source>
        <dbReference type="Pfam" id="PF00465"/>
    </source>
</evidence>
<dbReference type="FunFam" id="3.40.50.1970:FF:000003">
    <property type="entry name" value="Alcohol dehydrogenase, iron-containing"/>
    <property type="match status" value="1"/>
</dbReference>
<comment type="caution">
    <text evidence="5">The sequence shown here is derived from an EMBL/GenBank/DDBJ whole genome shotgun (WGS) entry which is preliminary data.</text>
</comment>
<dbReference type="AlphaFoldDB" id="A0A6L5GPT8"/>
<dbReference type="Pfam" id="PF25137">
    <property type="entry name" value="ADH_Fe_C"/>
    <property type="match status" value="1"/>
</dbReference>
<accession>A0A6L5GPT8</accession>
<feature type="domain" description="Alcohol dehydrogenase iron-type/glycerol dehydrogenase GldA" evidence="3">
    <location>
        <begin position="6"/>
        <end position="172"/>
    </location>
</feature>
<dbReference type="InterPro" id="IPR056798">
    <property type="entry name" value="ADH_Fe_C"/>
</dbReference>
<dbReference type="SUPFAM" id="SSF56796">
    <property type="entry name" value="Dehydroquinate synthase-like"/>
    <property type="match status" value="1"/>
</dbReference>
<sequence length="361" mass="39246">MKFYMPTRLYQEPECVMAHRGEMAALGSRALIVTGKHSAKANGSYDDVCRALDAEKIAHVLFDEVEQNPSIETVMKARDFGVENGVDFVIGIGGGSPLDAAKAIALMIKHKDKDRSYLYQKGADSSTLPIVEVPTTCGTGSEVTPVSVLTIHAEKTKGSIPHKIFADYALSDGKYLRTAPASVLHNTAIDALAHLWESLINVDADDYTHMCVAEGLRVWKRSKAVLLGERDATDEDYANLMNASSLAGMSIAQVGTTVPHGLSYPVTYNQHMPHGKAVGYFQAGYLAEADAADREEALALAGFDSVDDYQSFYEALCGSEKLADADLEYAVEVLAGKPDKLKKVPYTCDRDVLHRIAFFTK</sequence>
<organism evidence="5 6">
    <name type="scientific">Candidatus Pseudoramibacter fermentans</name>
    <dbReference type="NCBI Taxonomy" id="2594427"/>
    <lineage>
        <taxon>Bacteria</taxon>
        <taxon>Bacillati</taxon>
        <taxon>Bacillota</taxon>
        <taxon>Clostridia</taxon>
        <taxon>Eubacteriales</taxon>
        <taxon>Eubacteriaceae</taxon>
        <taxon>Pseudoramibacter</taxon>
    </lineage>
</organism>
<dbReference type="Proteomes" id="UP000473648">
    <property type="component" value="Unassembled WGS sequence"/>
</dbReference>
<protein>
    <submittedName>
        <fullName evidence="5">Iron-containing alcohol dehydrogenase</fullName>
    </submittedName>
</protein>
<evidence type="ECO:0000256" key="1">
    <source>
        <dbReference type="ARBA" id="ARBA00007358"/>
    </source>
</evidence>
<dbReference type="PANTHER" id="PTHR11496">
    <property type="entry name" value="ALCOHOL DEHYDROGENASE"/>
    <property type="match status" value="1"/>
</dbReference>
<dbReference type="Gene3D" id="3.40.50.1970">
    <property type="match status" value="1"/>
</dbReference>
<dbReference type="GO" id="GO:0046872">
    <property type="term" value="F:metal ion binding"/>
    <property type="evidence" value="ECO:0007669"/>
    <property type="project" value="InterPro"/>
</dbReference>
<proteinExistence type="inferred from homology"/>
<dbReference type="InterPro" id="IPR001670">
    <property type="entry name" value="ADH_Fe/GldA"/>
</dbReference>
<reference evidence="5" key="1">
    <citation type="journal article" date="2020" name="Appl. Environ. Microbiol.">
        <title>Medium-Chain Fatty Acid Synthesis by 'Candidatus Weimeria bifida' gen. nov., sp. nov., and 'Candidatus Pseudoramibacter fermentans' sp. nov.</title>
        <authorList>
            <person name="Scarborough M.J."/>
            <person name="Myers K.S."/>
            <person name="Donohue T.J."/>
            <person name="Noguera D.R."/>
        </authorList>
    </citation>
    <scope>NUCLEOTIDE SEQUENCE</scope>
    <source>
        <strain evidence="5">EUB1.1</strain>
    </source>
</reference>
<evidence type="ECO:0000259" key="4">
    <source>
        <dbReference type="Pfam" id="PF25137"/>
    </source>
</evidence>
<dbReference type="PANTHER" id="PTHR11496:SF102">
    <property type="entry name" value="ALCOHOL DEHYDROGENASE 4"/>
    <property type="match status" value="1"/>
</dbReference>
<dbReference type="CDD" id="cd08181">
    <property type="entry name" value="PPD-like"/>
    <property type="match status" value="1"/>
</dbReference>
<dbReference type="Pfam" id="PF00465">
    <property type="entry name" value="Fe-ADH"/>
    <property type="match status" value="1"/>
</dbReference>
<evidence type="ECO:0000313" key="6">
    <source>
        <dbReference type="Proteomes" id="UP000473648"/>
    </source>
</evidence>
<feature type="domain" description="Fe-containing alcohol dehydrogenase-like C-terminal" evidence="4">
    <location>
        <begin position="187"/>
        <end position="279"/>
    </location>
</feature>
<evidence type="ECO:0000313" key="5">
    <source>
        <dbReference type="EMBL" id="MQM72281.1"/>
    </source>
</evidence>